<gene>
    <name evidence="1" type="ORF">Ljor_2783</name>
</gene>
<sequence length="388" mass="44539">MGRPVALLDVDHTLLFDDTFNENLLNSLKKNGIQDVYLFTDMRFRKLEVEDRVKLVQRLQAQGFTVHGVITPMDLVWSHMSAENTATLNSAIIEGGYKGKFLGKPFDDFLKSKQEEIPFIQDVMTYSADSCEPGISFRHAVEAYNRIPAEADETTPLPDEMFERSSFGKVLGDCHAERQNFAHTKALMLDVFLRHKPDWAKSVIVADDNENVLQAIGQYKERVNPAIAVSSIAVRNDSHPVSYYDDIIEQHLSNDPEYKIIKTIESRIDQHIEALNKTNWNIFLTSSDAKVKALEMLKSNLHEAYQRGEPISIKDVIEDWEKSLKFMDRRSNETVPIAKVLSQHRNIFRAEFRNEQTSTQKFIQGLKQEFGQAHLHQPPEEPRLESHI</sequence>
<accession>A0A0W0VF17</accession>
<dbReference type="Proteomes" id="UP000055035">
    <property type="component" value="Unassembled WGS sequence"/>
</dbReference>
<name>A0A0W0VF17_9GAMM</name>
<reference evidence="1 2" key="1">
    <citation type="submission" date="2015-11" db="EMBL/GenBank/DDBJ databases">
        <title>Genomic analysis of 38 Legionella species identifies large and diverse effector repertoires.</title>
        <authorList>
            <person name="Burstein D."/>
            <person name="Amaro F."/>
            <person name="Zusman T."/>
            <person name="Lifshitz Z."/>
            <person name="Cohen O."/>
            <person name="Gilbert J.A."/>
            <person name="Pupko T."/>
            <person name="Shuman H.A."/>
            <person name="Segal G."/>
        </authorList>
    </citation>
    <scope>NUCLEOTIDE SEQUENCE [LARGE SCALE GENOMIC DNA]</scope>
    <source>
        <strain evidence="1 2">BL-540</strain>
    </source>
</reference>
<keyword evidence="2" id="KW-1185">Reference proteome</keyword>
<dbReference type="OrthoDB" id="5654404at2"/>
<organism evidence="1 2">
    <name type="scientific">Legionella jordanis</name>
    <dbReference type="NCBI Taxonomy" id="456"/>
    <lineage>
        <taxon>Bacteria</taxon>
        <taxon>Pseudomonadati</taxon>
        <taxon>Pseudomonadota</taxon>
        <taxon>Gammaproteobacteria</taxon>
        <taxon>Legionellales</taxon>
        <taxon>Legionellaceae</taxon>
        <taxon>Legionella</taxon>
    </lineage>
</organism>
<dbReference type="PATRIC" id="fig|456.5.peg.2982"/>
<evidence type="ECO:0000313" key="1">
    <source>
        <dbReference type="EMBL" id="KTD18477.1"/>
    </source>
</evidence>
<evidence type="ECO:0000313" key="2">
    <source>
        <dbReference type="Proteomes" id="UP000055035"/>
    </source>
</evidence>
<protein>
    <submittedName>
        <fullName evidence="1">Uncharacterized protein</fullName>
    </submittedName>
</protein>
<comment type="caution">
    <text evidence="1">The sequence shown here is derived from an EMBL/GenBank/DDBJ whole genome shotgun (WGS) entry which is preliminary data.</text>
</comment>
<dbReference type="RefSeq" id="WP_058472137.1">
    <property type="nucleotide sequence ID" value="NZ_CAAAIC010000005.1"/>
</dbReference>
<dbReference type="EMBL" id="LNYJ01000011">
    <property type="protein sequence ID" value="KTD18477.1"/>
    <property type="molecule type" value="Genomic_DNA"/>
</dbReference>
<dbReference type="AlphaFoldDB" id="A0A0W0VF17"/>
<proteinExistence type="predicted"/>